<name>A0A1Q9LQ32_9PSEU</name>
<dbReference type="SMART" id="SM00530">
    <property type="entry name" value="HTH_XRE"/>
    <property type="match status" value="1"/>
</dbReference>
<dbReference type="InterPro" id="IPR010982">
    <property type="entry name" value="Lambda_DNA-bd_dom_sf"/>
</dbReference>
<protein>
    <submittedName>
        <fullName evidence="2">Transcriptional regulator</fullName>
    </submittedName>
</protein>
<dbReference type="RefSeq" id="WP_075973513.1">
    <property type="nucleotide sequence ID" value="NZ_MKQR01000007.1"/>
</dbReference>
<feature type="domain" description="HTH cro/C1-type" evidence="1">
    <location>
        <begin position="10"/>
        <end position="64"/>
    </location>
</feature>
<reference evidence="2 3" key="1">
    <citation type="submission" date="2016-10" db="EMBL/GenBank/DDBJ databases">
        <title>The Draft Genome Sequence of Actinokineospora bangkokensis 44EHWT reveals the biosynthetic pathway of antifungal compounds Thailandins with unusual extender unit butylmalonyl-CoA.</title>
        <authorList>
            <person name="Greule A."/>
            <person name="Intra B."/>
            <person name="Flemming S."/>
            <person name="Rommel M.G."/>
            <person name="Panbangred W."/>
            <person name="Bechthold A."/>
        </authorList>
    </citation>
    <scope>NUCLEOTIDE SEQUENCE [LARGE SCALE GENOMIC DNA]</scope>
    <source>
        <strain evidence="2 3">44EHW</strain>
    </source>
</reference>
<dbReference type="GO" id="GO:0003677">
    <property type="term" value="F:DNA binding"/>
    <property type="evidence" value="ECO:0007669"/>
    <property type="project" value="InterPro"/>
</dbReference>
<evidence type="ECO:0000259" key="1">
    <source>
        <dbReference type="PROSITE" id="PS50943"/>
    </source>
</evidence>
<organism evidence="2 3">
    <name type="scientific">Actinokineospora bangkokensis</name>
    <dbReference type="NCBI Taxonomy" id="1193682"/>
    <lineage>
        <taxon>Bacteria</taxon>
        <taxon>Bacillati</taxon>
        <taxon>Actinomycetota</taxon>
        <taxon>Actinomycetes</taxon>
        <taxon>Pseudonocardiales</taxon>
        <taxon>Pseudonocardiaceae</taxon>
        <taxon>Actinokineospora</taxon>
    </lineage>
</organism>
<dbReference type="InterPro" id="IPR001387">
    <property type="entry name" value="Cro/C1-type_HTH"/>
</dbReference>
<dbReference type="EMBL" id="MKQR01000007">
    <property type="protein sequence ID" value="OLR94132.1"/>
    <property type="molecule type" value="Genomic_DNA"/>
</dbReference>
<comment type="caution">
    <text evidence="2">The sequence shown here is derived from an EMBL/GenBank/DDBJ whole genome shotgun (WGS) entry which is preliminary data.</text>
</comment>
<dbReference type="AlphaFoldDB" id="A0A1Q9LQ32"/>
<accession>A0A1Q9LQ32</accession>
<dbReference type="Gene3D" id="1.10.260.40">
    <property type="entry name" value="lambda repressor-like DNA-binding domains"/>
    <property type="match status" value="1"/>
</dbReference>
<gene>
    <name evidence="2" type="ORF">BJP25_09970</name>
</gene>
<dbReference type="PROSITE" id="PS50943">
    <property type="entry name" value="HTH_CROC1"/>
    <property type="match status" value="1"/>
</dbReference>
<proteinExistence type="predicted"/>
<evidence type="ECO:0000313" key="2">
    <source>
        <dbReference type="EMBL" id="OLR94132.1"/>
    </source>
</evidence>
<dbReference type="STRING" id="1193682.BJP25_09970"/>
<dbReference type="Proteomes" id="UP000186040">
    <property type="component" value="Unassembled WGS sequence"/>
</dbReference>
<keyword evidence="3" id="KW-1185">Reference proteome</keyword>
<evidence type="ECO:0000313" key="3">
    <source>
        <dbReference type="Proteomes" id="UP000186040"/>
    </source>
</evidence>
<dbReference type="OrthoDB" id="3420984at2"/>
<dbReference type="SUPFAM" id="SSF47413">
    <property type="entry name" value="lambda repressor-like DNA-binding domains"/>
    <property type="match status" value="1"/>
</dbReference>
<dbReference type="CDD" id="cd00093">
    <property type="entry name" value="HTH_XRE"/>
    <property type="match status" value="1"/>
</dbReference>
<sequence>MTGDGVAENVKAGRAVRRWTQQRFADLIGFSVSTVRKVEQGAIPASPEFVAKAARALDVLPEQLEGTPFLGTIHQDGALVGLADLRAVLAEGEHVRAVAPDPLARMVDDLERVNLLYRNDKGRQALAGLPLLIRKFHGALRDTTSDGERGRLHSCLASAFVTAERLCRRFGFTALAVPALDRLDWAAERADDPLYAAQARVKRCRVLMYLDSIDVGLGLAEQGIDLVHGDDEAALAVRGYGHLCGAIAAARGRRADTAWAHIAQARALARRVNGESDAYDTLFGAANVEIHACAVELEAGDPGKAARVGAELRLPEAIAPPRAGHHWQDTARGFLLAGDPGRALDALHRARRVAPQQTRLHPGVRETVRGIAVAQRRTSPSTAEFARWVGLGR</sequence>
<dbReference type="Pfam" id="PF13560">
    <property type="entry name" value="HTH_31"/>
    <property type="match status" value="1"/>
</dbReference>